<dbReference type="GO" id="GO:0005524">
    <property type="term" value="F:ATP binding"/>
    <property type="evidence" value="ECO:0007669"/>
    <property type="project" value="InterPro"/>
</dbReference>
<dbReference type="InterPro" id="IPR000197">
    <property type="entry name" value="Znf_TAZ"/>
</dbReference>
<evidence type="ECO:0000259" key="7">
    <source>
        <dbReference type="PROSITE" id="PS50134"/>
    </source>
</evidence>
<sequence>MAPNRSETLTMPTNAQPTSDVATFEEMPFKLEKRSVYARCSSVSVSAEEESVHLQDMGKDYYRSIASWNLKTTSSVTILGSFTGLEALSLENLPGVCSGLDEDPRQRKVKQRVAIEPENKNSKEAVENDDNSHSFSFCWQQKEEITSFPPDTEKRCEKKMTKELDLKDFKTEDKEKEEFKFDFLTIPYPAQESSGFPEGLLSLEPPSASSEGLEVQDGISMKEEITSDETAEVKVEEVEQLVKTESKDKIVARRQAGKRQKRNVWSITVPDLPAVQHKQVKKTRQRVKKRKPKSIRKHAPNQPCLSLDEIIESINKIKPAPAKRRRPNSNLSEPRDSGVQSEGSSSGSSDGCSSNSGSGGGGFSGGNSSGGGCGGKGNADGDGGDKKKYPQWYFPGKKQTDTPGRNKKKRSVEEEKDDGSVGKMEVDFSSTNQAGLQLFLPSKVDNAEQCHSPGEEGTRMSTATTGKSEFVFFPQDVQHASYCSSPDCHNHKCKNVKLELEHMQVHKEWQRCGRCLITRNIVKQHARFCRRPGCRVPDCESLRKSCKRNGEPVPVRQRNVSPPGPGPVPVAVPFVAPVLVPPAPAHIDGRVIFRTKYPIQREEVEVYKMLGDHPHIVPHYAGTFRGNQRCANIFMEKCEQSLYDYMESVLKRRLTLEEAMFYWLQILTAVDYLHNLKVPIIHKDIKSKNVLLTAEGSRAKLADFDSARRLYHELTEAGLKPLGTRGFASPEVLEEKPHGRPTDIYNLGCFFIELTVGVPSKDLLQEQIEKLGRSNRELGQLIFDCTRENPEDRPTARSLLQQPVVQAFMSGVPMEH</sequence>
<dbReference type="SUPFAM" id="SSF57933">
    <property type="entry name" value="TAZ domain"/>
    <property type="match status" value="1"/>
</dbReference>
<evidence type="ECO:0000256" key="4">
    <source>
        <dbReference type="PROSITE-ProRule" id="PRU00203"/>
    </source>
</evidence>
<name>A0A2B4R9P3_STYPI</name>
<evidence type="ECO:0000256" key="5">
    <source>
        <dbReference type="SAM" id="MobiDB-lite"/>
    </source>
</evidence>
<dbReference type="PROSITE" id="PS50134">
    <property type="entry name" value="ZF_TAZ"/>
    <property type="match status" value="1"/>
</dbReference>
<dbReference type="Gene3D" id="1.10.510.10">
    <property type="entry name" value="Transferase(Phosphotransferase) domain 1"/>
    <property type="match status" value="1"/>
</dbReference>
<evidence type="ECO:0000313" key="9">
    <source>
        <dbReference type="Proteomes" id="UP000225706"/>
    </source>
</evidence>
<dbReference type="STRING" id="50429.A0A2B4R9P3"/>
<comment type="caution">
    <text evidence="8">The sequence shown here is derived from an EMBL/GenBank/DDBJ whole genome shotgun (WGS) entry which is preliminary data.</text>
</comment>
<proteinExistence type="predicted"/>
<dbReference type="EMBL" id="LSMT01000955">
    <property type="protein sequence ID" value="PFX13529.1"/>
    <property type="molecule type" value="Genomic_DNA"/>
</dbReference>
<dbReference type="PROSITE" id="PS00108">
    <property type="entry name" value="PROTEIN_KINASE_ST"/>
    <property type="match status" value="1"/>
</dbReference>
<organism evidence="8 9">
    <name type="scientific">Stylophora pistillata</name>
    <name type="common">Smooth cauliflower coral</name>
    <dbReference type="NCBI Taxonomy" id="50429"/>
    <lineage>
        <taxon>Eukaryota</taxon>
        <taxon>Metazoa</taxon>
        <taxon>Cnidaria</taxon>
        <taxon>Anthozoa</taxon>
        <taxon>Hexacorallia</taxon>
        <taxon>Scleractinia</taxon>
        <taxon>Astrocoeniina</taxon>
        <taxon>Pocilloporidae</taxon>
        <taxon>Stylophora</taxon>
    </lineage>
</organism>
<dbReference type="InterPro" id="IPR000719">
    <property type="entry name" value="Prot_kinase_dom"/>
</dbReference>
<evidence type="ECO:0000256" key="2">
    <source>
        <dbReference type="ARBA" id="ARBA00022771"/>
    </source>
</evidence>
<evidence type="ECO:0000259" key="6">
    <source>
        <dbReference type="PROSITE" id="PS50011"/>
    </source>
</evidence>
<evidence type="ECO:0000256" key="1">
    <source>
        <dbReference type="ARBA" id="ARBA00022723"/>
    </source>
</evidence>
<dbReference type="InterPro" id="IPR035898">
    <property type="entry name" value="TAZ_dom_sf"/>
</dbReference>
<gene>
    <name evidence="8" type="primary">NEK5</name>
    <name evidence="8" type="ORF">AWC38_SpisGene22384</name>
</gene>
<feature type="domain" description="Protein kinase" evidence="6">
    <location>
        <begin position="557"/>
        <end position="805"/>
    </location>
</feature>
<protein>
    <submittedName>
        <fullName evidence="8">Serine/threonine-protein kinase Nek5</fullName>
    </submittedName>
</protein>
<dbReference type="AlphaFoldDB" id="A0A2B4R9P3"/>
<dbReference type="SUPFAM" id="SSF56112">
    <property type="entry name" value="Protein kinase-like (PK-like)"/>
    <property type="match status" value="1"/>
</dbReference>
<dbReference type="GO" id="GO:0004674">
    <property type="term" value="F:protein serine/threonine kinase activity"/>
    <property type="evidence" value="ECO:0007669"/>
    <property type="project" value="TreeGrafter"/>
</dbReference>
<keyword evidence="1 4" id="KW-0479">Metal-binding</keyword>
<feature type="compositionally biased region" description="Basic residues" evidence="5">
    <location>
        <begin position="278"/>
        <end position="299"/>
    </location>
</feature>
<dbReference type="SMART" id="SM00220">
    <property type="entry name" value="S_TKc"/>
    <property type="match status" value="1"/>
</dbReference>
<evidence type="ECO:0000256" key="3">
    <source>
        <dbReference type="ARBA" id="ARBA00022833"/>
    </source>
</evidence>
<dbReference type="PANTHER" id="PTHR24361">
    <property type="entry name" value="MITOGEN-ACTIVATED KINASE KINASE KINASE"/>
    <property type="match status" value="1"/>
</dbReference>
<dbReference type="InterPro" id="IPR011009">
    <property type="entry name" value="Kinase-like_dom_sf"/>
</dbReference>
<accession>A0A2B4R9P3</accession>
<dbReference type="InterPro" id="IPR008271">
    <property type="entry name" value="Ser/Thr_kinase_AS"/>
</dbReference>
<feature type="zinc finger region" description="TAZ-type" evidence="4">
    <location>
        <begin position="440"/>
        <end position="542"/>
    </location>
</feature>
<dbReference type="InterPro" id="IPR053235">
    <property type="entry name" value="Ser_Thr_kinase"/>
</dbReference>
<dbReference type="OrthoDB" id="5964819at2759"/>
<keyword evidence="2 4" id="KW-0863">Zinc-finger</keyword>
<evidence type="ECO:0000313" key="8">
    <source>
        <dbReference type="EMBL" id="PFX13529.1"/>
    </source>
</evidence>
<reference evidence="9" key="1">
    <citation type="journal article" date="2017" name="bioRxiv">
        <title>Comparative analysis of the genomes of Stylophora pistillata and Acropora digitifera provides evidence for extensive differences between species of corals.</title>
        <authorList>
            <person name="Voolstra C.R."/>
            <person name="Li Y."/>
            <person name="Liew Y.J."/>
            <person name="Baumgarten S."/>
            <person name="Zoccola D."/>
            <person name="Flot J.-F."/>
            <person name="Tambutte S."/>
            <person name="Allemand D."/>
            <person name="Aranda M."/>
        </authorList>
    </citation>
    <scope>NUCLEOTIDE SEQUENCE [LARGE SCALE GENOMIC DNA]</scope>
</reference>
<keyword evidence="8" id="KW-0418">Kinase</keyword>
<dbReference type="Proteomes" id="UP000225706">
    <property type="component" value="Unassembled WGS sequence"/>
</dbReference>
<dbReference type="GO" id="GO:0008270">
    <property type="term" value="F:zinc ion binding"/>
    <property type="evidence" value="ECO:0007669"/>
    <property type="project" value="UniProtKB-KW"/>
</dbReference>
<keyword evidence="3 4" id="KW-0862">Zinc</keyword>
<dbReference type="CDD" id="cd00180">
    <property type="entry name" value="PKc"/>
    <property type="match status" value="1"/>
</dbReference>
<keyword evidence="8" id="KW-0808">Transferase</keyword>
<dbReference type="Pfam" id="PF00069">
    <property type="entry name" value="Pkinase"/>
    <property type="match status" value="1"/>
</dbReference>
<dbReference type="Gene3D" id="1.20.1020.10">
    <property type="entry name" value="TAZ domain"/>
    <property type="match status" value="1"/>
</dbReference>
<feature type="compositionally biased region" description="Low complexity" evidence="5">
    <location>
        <begin position="337"/>
        <end position="356"/>
    </location>
</feature>
<feature type="region of interest" description="Disordered" evidence="5">
    <location>
        <begin position="275"/>
        <end position="424"/>
    </location>
</feature>
<dbReference type="GO" id="GO:0005737">
    <property type="term" value="C:cytoplasm"/>
    <property type="evidence" value="ECO:0007669"/>
    <property type="project" value="TreeGrafter"/>
</dbReference>
<keyword evidence="9" id="KW-1185">Reference proteome</keyword>
<feature type="domain" description="TAZ-type" evidence="7">
    <location>
        <begin position="440"/>
        <end position="542"/>
    </location>
</feature>
<dbReference type="PROSITE" id="PS50011">
    <property type="entry name" value="PROTEIN_KINASE_DOM"/>
    <property type="match status" value="1"/>
</dbReference>
<feature type="compositionally biased region" description="Gly residues" evidence="5">
    <location>
        <begin position="357"/>
        <end position="381"/>
    </location>
</feature>